<dbReference type="Proteomes" id="UP000245699">
    <property type="component" value="Unassembled WGS sequence"/>
</dbReference>
<evidence type="ECO:0000256" key="5">
    <source>
        <dbReference type="SAM" id="MobiDB-lite"/>
    </source>
</evidence>
<name>A0A2T9Z3L9_9FUNG</name>
<dbReference type="InterPro" id="IPR013882">
    <property type="entry name" value="Ctp1_C"/>
</dbReference>
<feature type="compositionally biased region" description="Basic and acidic residues" evidence="5">
    <location>
        <begin position="101"/>
        <end position="112"/>
    </location>
</feature>
<feature type="region of interest" description="Disordered" evidence="5">
    <location>
        <begin position="66"/>
        <end position="112"/>
    </location>
</feature>
<feature type="compositionally biased region" description="Polar residues" evidence="5">
    <location>
        <begin position="189"/>
        <end position="204"/>
    </location>
</feature>
<dbReference type="GO" id="GO:0010792">
    <property type="term" value="P:DNA double-strand break processing involved in repair via single-strand annealing"/>
    <property type="evidence" value="ECO:0007669"/>
    <property type="project" value="TreeGrafter"/>
</dbReference>
<dbReference type="OrthoDB" id="5801062at2759"/>
<dbReference type="InterPro" id="IPR033316">
    <property type="entry name" value="RBBP8-like"/>
</dbReference>
<evidence type="ECO:0000256" key="4">
    <source>
        <dbReference type="SAM" id="Coils"/>
    </source>
</evidence>
<comment type="caution">
    <text evidence="7">The sequence shown here is derived from an EMBL/GenBank/DDBJ whole genome shotgun (WGS) entry which is preliminary data.</text>
</comment>
<proteinExistence type="predicted"/>
<keyword evidence="8" id="KW-1185">Reference proteome</keyword>
<feature type="region of interest" description="Disordered" evidence="5">
    <location>
        <begin position="226"/>
        <end position="247"/>
    </location>
</feature>
<evidence type="ECO:0000256" key="1">
    <source>
        <dbReference type="ARBA" id="ARBA00004123"/>
    </source>
</evidence>
<dbReference type="EMBL" id="MBFT01000049">
    <property type="protein sequence ID" value="PVU99187.1"/>
    <property type="molecule type" value="Genomic_DNA"/>
</dbReference>
<dbReference type="GO" id="GO:0003684">
    <property type="term" value="F:damaged DNA binding"/>
    <property type="evidence" value="ECO:0007669"/>
    <property type="project" value="TreeGrafter"/>
</dbReference>
<dbReference type="AlphaFoldDB" id="A0A2T9Z3L9"/>
<sequence length="478" mass="55039">MSGITLESLLLEFSNAKHILEGFSNKLKIYIDGKEDYINKLKDEKQALELELKLLKQGLIDKGKLSMKNNSPFKQLNKNTFEQEPEPKPRNFNENTSKQHRNPDRYESPSFFRDLRPEAGSIKEVNDMDTFQSKNKNPEDLVVINLEDCSEEETEHKELCPDSQAEENFNQTNITENFQSINSIKYGLESSSNKPSMTEKSGTLQHKEPFGSFSESKNFMKNIREKEFNQSSSPKKQKKYNFNDNNDGYKKKETVYGDVLYAPDIRKAPNSTFYTPIKDNDDIDDKKKKAKTEPYNLKKRTGINEIKYVEVVRDKQKRKSMHGVGCPCCNKFYELAGPLKQVENIPKLMRNKKHVEDKKEYSTDESSVLESPTTSSSKAIRIGHKKGNKNDQVHFSDSGESDFISESEKFVKYKKDLSKDVRKKKSKNKSDRNQGKKGGSSEQEFNHVNTVSRHRYVAPPPPSTPSEFWNVDFPSSPK</sequence>
<feature type="region of interest" description="Disordered" evidence="5">
    <location>
        <begin position="415"/>
        <end position="478"/>
    </location>
</feature>
<dbReference type="Pfam" id="PF08573">
    <property type="entry name" value="SAE2"/>
    <property type="match status" value="1"/>
</dbReference>
<organism evidence="7 8">
    <name type="scientific">Furculomyces boomerangus</name>
    <dbReference type="NCBI Taxonomy" id="61424"/>
    <lineage>
        <taxon>Eukaryota</taxon>
        <taxon>Fungi</taxon>
        <taxon>Fungi incertae sedis</taxon>
        <taxon>Zoopagomycota</taxon>
        <taxon>Kickxellomycotina</taxon>
        <taxon>Harpellomycetes</taxon>
        <taxon>Harpellales</taxon>
        <taxon>Harpellaceae</taxon>
        <taxon>Furculomyces</taxon>
    </lineage>
</organism>
<evidence type="ECO:0000313" key="7">
    <source>
        <dbReference type="EMBL" id="PVU99187.1"/>
    </source>
</evidence>
<feature type="compositionally biased region" description="Polar residues" evidence="5">
    <location>
        <begin position="229"/>
        <end position="246"/>
    </location>
</feature>
<feature type="domain" description="DNA endonuclease activator Ctp1 C-terminal" evidence="6">
    <location>
        <begin position="307"/>
        <end position="476"/>
    </location>
</feature>
<feature type="coiled-coil region" evidence="4">
    <location>
        <begin position="31"/>
        <end position="58"/>
    </location>
</feature>
<protein>
    <recommendedName>
        <fullName evidence="6">DNA endonuclease activator Ctp1 C-terminal domain-containing protein</fullName>
    </recommendedName>
</protein>
<reference evidence="7 8" key="1">
    <citation type="journal article" date="2018" name="MBio">
        <title>Comparative Genomics Reveals the Core Gene Toolbox for the Fungus-Insect Symbiosis.</title>
        <authorList>
            <person name="Wang Y."/>
            <person name="Stata M."/>
            <person name="Wang W."/>
            <person name="Stajich J.E."/>
            <person name="White M.M."/>
            <person name="Moncalvo J.M."/>
        </authorList>
    </citation>
    <scope>NUCLEOTIDE SEQUENCE [LARGE SCALE GENOMIC DNA]</scope>
    <source>
        <strain evidence="7 8">AUS-77-4</strain>
    </source>
</reference>
<dbReference type="PANTHER" id="PTHR15107">
    <property type="entry name" value="RETINOBLASTOMA BINDING PROTEIN 8"/>
    <property type="match status" value="1"/>
</dbReference>
<keyword evidence="4" id="KW-0175">Coiled coil</keyword>
<feature type="region of interest" description="Disordered" evidence="5">
    <location>
        <begin position="354"/>
        <end position="402"/>
    </location>
</feature>
<gene>
    <name evidence="7" type="ORF">BB559_000920</name>
</gene>
<keyword evidence="2" id="KW-0227">DNA damage</keyword>
<dbReference type="GO" id="GO:0005634">
    <property type="term" value="C:nucleus"/>
    <property type="evidence" value="ECO:0007669"/>
    <property type="project" value="UniProtKB-SubCell"/>
</dbReference>
<accession>A0A2T9Z3L9</accession>
<evidence type="ECO:0000259" key="6">
    <source>
        <dbReference type="Pfam" id="PF08573"/>
    </source>
</evidence>
<keyword evidence="3" id="KW-0539">Nucleus</keyword>
<dbReference type="STRING" id="61424.A0A2T9Z3L9"/>
<feature type="compositionally biased region" description="Low complexity" evidence="5">
    <location>
        <begin position="365"/>
        <end position="377"/>
    </location>
</feature>
<evidence type="ECO:0000256" key="2">
    <source>
        <dbReference type="ARBA" id="ARBA00022763"/>
    </source>
</evidence>
<feature type="region of interest" description="Disordered" evidence="5">
    <location>
        <begin position="189"/>
        <end position="214"/>
    </location>
</feature>
<comment type="subcellular location">
    <subcellularLocation>
        <location evidence="1">Nucleus</location>
    </subcellularLocation>
</comment>
<evidence type="ECO:0000256" key="3">
    <source>
        <dbReference type="ARBA" id="ARBA00023242"/>
    </source>
</evidence>
<dbReference type="PANTHER" id="PTHR15107:SF0">
    <property type="entry name" value="DNA ENDONUCLEASE ACTIVATOR CTP1 C-TERMINAL DOMAIN-CONTAINING PROTEIN"/>
    <property type="match status" value="1"/>
</dbReference>
<feature type="compositionally biased region" description="Polar residues" evidence="5">
    <location>
        <begin position="67"/>
        <end position="82"/>
    </location>
</feature>
<evidence type="ECO:0000313" key="8">
    <source>
        <dbReference type="Proteomes" id="UP000245699"/>
    </source>
</evidence>
<feature type="compositionally biased region" description="Polar residues" evidence="5">
    <location>
        <begin position="440"/>
        <end position="451"/>
    </location>
</feature>